<dbReference type="EMBL" id="QFPX01000024">
    <property type="protein sequence ID" value="PZQ51842.1"/>
    <property type="molecule type" value="Genomic_DNA"/>
</dbReference>
<evidence type="ECO:0000313" key="2">
    <source>
        <dbReference type="Proteomes" id="UP000249082"/>
    </source>
</evidence>
<name>A0A2W5NED8_9SPHN</name>
<protein>
    <submittedName>
        <fullName evidence="1">Uncharacterized protein</fullName>
    </submittedName>
</protein>
<sequence length="73" mass="7952">MREVSAVFQDIEKFVGRLSPEPVCDDCIAERLDLGNPADAAHAAHELAGMGGFERGKCGCSLCGEIRMTTRRR</sequence>
<proteinExistence type="predicted"/>
<comment type="caution">
    <text evidence="1">The sequence shown here is derived from an EMBL/GenBank/DDBJ whole genome shotgun (WGS) entry which is preliminary data.</text>
</comment>
<evidence type="ECO:0000313" key="1">
    <source>
        <dbReference type="EMBL" id="PZQ51842.1"/>
    </source>
</evidence>
<dbReference type="AlphaFoldDB" id="A0A2W5NED8"/>
<organism evidence="1 2">
    <name type="scientific">Novosphingobium pentaromativorans</name>
    <dbReference type="NCBI Taxonomy" id="205844"/>
    <lineage>
        <taxon>Bacteria</taxon>
        <taxon>Pseudomonadati</taxon>
        <taxon>Pseudomonadota</taxon>
        <taxon>Alphaproteobacteria</taxon>
        <taxon>Sphingomonadales</taxon>
        <taxon>Sphingomonadaceae</taxon>
        <taxon>Novosphingobium</taxon>
    </lineage>
</organism>
<reference evidence="1 2" key="1">
    <citation type="submission" date="2017-08" db="EMBL/GenBank/DDBJ databases">
        <title>Infants hospitalized years apart are colonized by the same room-sourced microbial strains.</title>
        <authorList>
            <person name="Brooks B."/>
            <person name="Olm M.R."/>
            <person name="Firek B.A."/>
            <person name="Baker R."/>
            <person name="Thomas B.C."/>
            <person name="Morowitz M.J."/>
            <person name="Banfield J.F."/>
        </authorList>
    </citation>
    <scope>NUCLEOTIDE SEQUENCE [LARGE SCALE GENOMIC DNA]</scope>
    <source>
        <strain evidence="1">S2_005_002_R2_33</strain>
    </source>
</reference>
<accession>A0A2W5NED8</accession>
<dbReference type="Proteomes" id="UP000249082">
    <property type="component" value="Unassembled WGS sequence"/>
</dbReference>
<gene>
    <name evidence="1" type="ORF">DI555_20490</name>
</gene>